<organism evidence="1 2">
    <name type="scientific">Celeribacter halophilus</name>
    <dbReference type="NCBI Taxonomy" id="576117"/>
    <lineage>
        <taxon>Bacteria</taxon>
        <taxon>Pseudomonadati</taxon>
        <taxon>Pseudomonadota</taxon>
        <taxon>Alphaproteobacteria</taxon>
        <taxon>Rhodobacterales</taxon>
        <taxon>Roseobacteraceae</taxon>
        <taxon>Celeribacter</taxon>
    </lineage>
</organism>
<keyword evidence="1" id="KW-0456">Lyase</keyword>
<dbReference type="GO" id="GO:0016829">
    <property type="term" value="F:lyase activity"/>
    <property type="evidence" value="ECO:0007669"/>
    <property type="project" value="UniProtKB-KW"/>
</dbReference>
<comment type="caution">
    <text evidence="1">The sequence shown here is derived from an EMBL/GenBank/DDBJ whole genome shotgun (WGS) entry which is preliminary data.</text>
</comment>
<dbReference type="GO" id="GO:0019634">
    <property type="term" value="P:organic phosphonate metabolic process"/>
    <property type="evidence" value="ECO:0007669"/>
    <property type="project" value="InterPro"/>
</dbReference>
<dbReference type="RefSeq" id="WP_303494661.1">
    <property type="nucleotide sequence ID" value="NZ_JAUOPJ010000006.1"/>
</dbReference>
<accession>A0AAW7XV74</accession>
<evidence type="ECO:0000313" key="2">
    <source>
        <dbReference type="Proteomes" id="UP001169823"/>
    </source>
</evidence>
<dbReference type="Proteomes" id="UP001169823">
    <property type="component" value="Unassembled WGS sequence"/>
</dbReference>
<protein>
    <submittedName>
        <fullName evidence="1">Phosphonate C-P lyase system protein PhnG</fullName>
    </submittedName>
</protein>
<name>A0AAW7XV74_9RHOB</name>
<reference evidence="1" key="1">
    <citation type="submission" date="2023-07" db="EMBL/GenBank/DDBJ databases">
        <title>Genome content predicts the carbon catabolic preferences of heterotrophic bacteria.</title>
        <authorList>
            <person name="Gralka M."/>
        </authorList>
    </citation>
    <scope>NUCLEOTIDE SEQUENCE</scope>
    <source>
        <strain evidence="1">I2M02</strain>
    </source>
</reference>
<dbReference type="NCBIfam" id="TIGR03293">
    <property type="entry name" value="PhnG_redo"/>
    <property type="match status" value="1"/>
</dbReference>
<proteinExistence type="predicted"/>
<sequence>MGKPDSPLSPDQEARKAWMGLLAKSDAAQLAGLIGRLENLPEFEWLRRPEVGGVMVRGRMGGTGAPFNLGEMTVTRCALRLESGEVGHGYVQGRDKRQAEQAALTDVLMQGPRAAELRETVLAPLEAAQTELRETRAAKAAATKVDFFTMVRGED</sequence>
<gene>
    <name evidence="1" type="primary">phnG</name>
    <name evidence="1" type="ORF">Q4494_08725</name>
</gene>
<dbReference type="GO" id="GO:0015716">
    <property type="term" value="P:organic phosphonate transport"/>
    <property type="evidence" value="ECO:0007669"/>
    <property type="project" value="InterPro"/>
</dbReference>
<dbReference type="Pfam" id="PF06754">
    <property type="entry name" value="PhnG"/>
    <property type="match status" value="1"/>
</dbReference>
<dbReference type="EMBL" id="JAUOPJ010000006">
    <property type="protein sequence ID" value="MDO6457158.1"/>
    <property type="molecule type" value="Genomic_DNA"/>
</dbReference>
<dbReference type="InterPro" id="IPR009609">
    <property type="entry name" value="Phosphonate_metab_PhnG"/>
</dbReference>
<evidence type="ECO:0000313" key="1">
    <source>
        <dbReference type="EMBL" id="MDO6457158.1"/>
    </source>
</evidence>
<dbReference type="AlphaFoldDB" id="A0AAW7XV74"/>